<organism evidence="1 2">
    <name type="scientific">Shewanella morhuae</name>
    <dbReference type="NCBI Taxonomy" id="365591"/>
    <lineage>
        <taxon>Bacteria</taxon>
        <taxon>Pseudomonadati</taxon>
        <taxon>Pseudomonadota</taxon>
        <taxon>Gammaproteobacteria</taxon>
        <taxon>Alteromonadales</taxon>
        <taxon>Shewanellaceae</taxon>
        <taxon>Shewanella</taxon>
    </lineage>
</organism>
<name>A0A379ZM48_9GAMM</name>
<evidence type="ECO:0000313" key="1">
    <source>
        <dbReference type="EMBL" id="SUI64404.1"/>
    </source>
</evidence>
<reference evidence="1 2" key="1">
    <citation type="submission" date="2018-06" db="EMBL/GenBank/DDBJ databases">
        <authorList>
            <consortium name="Pathogen Informatics"/>
            <person name="Doyle S."/>
        </authorList>
    </citation>
    <scope>NUCLEOTIDE SEQUENCE [LARGE SCALE GENOMIC DNA]</scope>
    <source>
        <strain evidence="1 2">NCTC10736</strain>
    </source>
</reference>
<dbReference type="Proteomes" id="UP000255061">
    <property type="component" value="Unassembled WGS sequence"/>
</dbReference>
<dbReference type="AlphaFoldDB" id="A0A379ZM48"/>
<sequence length="47" mass="5372">MMKVSDSYDATLLKIITNQSDKYRLLILVIKNAHSGAFLHGHIVRLF</sequence>
<gene>
    <name evidence="1" type="ORF">NCTC10736_00746</name>
</gene>
<accession>A0A379ZM48</accession>
<protein>
    <submittedName>
        <fullName evidence="1">Uncharacterized protein</fullName>
    </submittedName>
</protein>
<proteinExistence type="predicted"/>
<dbReference type="EMBL" id="UGYV01000001">
    <property type="protein sequence ID" value="SUI64404.1"/>
    <property type="molecule type" value="Genomic_DNA"/>
</dbReference>
<evidence type="ECO:0000313" key="2">
    <source>
        <dbReference type="Proteomes" id="UP000255061"/>
    </source>
</evidence>